<evidence type="ECO:0000313" key="2">
    <source>
        <dbReference type="EMBL" id="SFQ48641.1"/>
    </source>
</evidence>
<dbReference type="GO" id="GO:1901135">
    <property type="term" value="P:carbohydrate derivative metabolic process"/>
    <property type="evidence" value="ECO:0007669"/>
    <property type="project" value="InterPro"/>
</dbReference>
<dbReference type="PROSITE" id="PS51464">
    <property type="entry name" value="SIS"/>
    <property type="match status" value="1"/>
</dbReference>
<dbReference type="RefSeq" id="WP_092533171.1">
    <property type="nucleotide sequence ID" value="NZ_SOEP01000008.1"/>
</dbReference>
<dbReference type="PANTHER" id="PTHR30390:SF6">
    <property type="entry name" value="DNAA INITIATOR-ASSOCIATING PROTEIN DIAA"/>
    <property type="match status" value="1"/>
</dbReference>
<keyword evidence="3" id="KW-1185">Reference proteome</keyword>
<dbReference type="GO" id="GO:0016853">
    <property type="term" value="F:isomerase activity"/>
    <property type="evidence" value="ECO:0007669"/>
    <property type="project" value="UniProtKB-KW"/>
</dbReference>
<dbReference type="Proteomes" id="UP000198727">
    <property type="component" value="Unassembled WGS sequence"/>
</dbReference>
<protein>
    <submittedName>
        <fullName evidence="2">D-sedoheptulose 7-phosphate isomerase</fullName>
    </submittedName>
</protein>
<dbReference type="InterPro" id="IPR050099">
    <property type="entry name" value="SIS_GmhA/DiaA_subfam"/>
</dbReference>
<reference evidence="3" key="1">
    <citation type="submission" date="2016-10" db="EMBL/GenBank/DDBJ databases">
        <authorList>
            <person name="Varghese N."/>
            <person name="Submissions S."/>
        </authorList>
    </citation>
    <scope>NUCLEOTIDE SEQUENCE [LARGE SCALE GENOMIC DNA]</scope>
    <source>
        <strain evidence="3">CGMCC 4.5579</strain>
    </source>
</reference>
<dbReference type="AlphaFoldDB" id="A0A1I5YWI4"/>
<feature type="domain" description="SIS" evidence="1">
    <location>
        <begin position="55"/>
        <end position="199"/>
    </location>
</feature>
<dbReference type="SUPFAM" id="SSF53697">
    <property type="entry name" value="SIS domain"/>
    <property type="match status" value="1"/>
</dbReference>
<dbReference type="PANTHER" id="PTHR30390">
    <property type="entry name" value="SEDOHEPTULOSE 7-PHOSPHATE ISOMERASE / DNAA INITIATOR-ASSOCIATING FACTOR FOR REPLICATION INITIATION"/>
    <property type="match status" value="1"/>
</dbReference>
<dbReference type="STRING" id="587909.SAMN05421810_10831"/>
<dbReference type="InterPro" id="IPR001347">
    <property type="entry name" value="SIS_dom"/>
</dbReference>
<dbReference type="InterPro" id="IPR046348">
    <property type="entry name" value="SIS_dom_sf"/>
</dbReference>
<gene>
    <name evidence="2" type="ORF">SAMN05421810_10831</name>
</gene>
<keyword evidence="2" id="KW-0413">Isomerase</keyword>
<sequence length="207" mass="20855">MEATRERQRVGDRHSDVPIASALPEIAIGHLNALNDTLAALRGQVRRIERWGRLIADRFAAGSRLLAAGDDEAVRQARHLAAELAGHGDTLALDGPGAGGGDPDGRAADLAALVTAEARAGDVVLLLSATGHTTGMAAAARAARAAGATVLTCCGCCPNPLANAADDAVCVPGTASVVHEAQLVAVDLLCAAVDAAARAGRDAEPAR</sequence>
<dbReference type="GO" id="GO:0097367">
    <property type="term" value="F:carbohydrate derivative binding"/>
    <property type="evidence" value="ECO:0007669"/>
    <property type="project" value="InterPro"/>
</dbReference>
<organism evidence="2 3">
    <name type="scientific">Amycolatopsis arida</name>
    <dbReference type="NCBI Taxonomy" id="587909"/>
    <lineage>
        <taxon>Bacteria</taxon>
        <taxon>Bacillati</taxon>
        <taxon>Actinomycetota</taxon>
        <taxon>Actinomycetes</taxon>
        <taxon>Pseudonocardiales</taxon>
        <taxon>Pseudonocardiaceae</taxon>
        <taxon>Amycolatopsis</taxon>
    </lineage>
</organism>
<dbReference type="Pfam" id="PF01380">
    <property type="entry name" value="SIS"/>
    <property type="match status" value="1"/>
</dbReference>
<name>A0A1I5YWI4_9PSEU</name>
<dbReference type="EMBL" id="FOWW01000008">
    <property type="protein sequence ID" value="SFQ48641.1"/>
    <property type="molecule type" value="Genomic_DNA"/>
</dbReference>
<accession>A0A1I5YWI4</accession>
<proteinExistence type="predicted"/>
<evidence type="ECO:0000313" key="3">
    <source>
        <dbReference type="Proteomes" id="UP000198727"/>
    </source>
</evidence>
<dbReference type="Gene3D" id="3.40.50.10490">
    <property type="entry name" value="Glucose-6-phosphate isomerase like protein, domain 1"/>
    <property type="match status" value="1"/>
</dbReference>
<evidence type="ECO:0000259" key="1">
    <source>
        <dbReference type="PROSITE" id="PS51464"/>
    </source>
</evidence>